<evidence type="ECO:0000313" key="2">
    <source>
        <dbReference type="EMBL" id="EJK44948.1"/>
    </source>
</evidence>
<sequence>TQKGVSRVWGPKETSQQASKRRETLRRSINVAKAKCGVLAEKGGEREQPRRYRRNPSPSTRGGRPDSLDSGGSGHGLRIFQATLHRGEKDRESRLAHQADTHHEVDSRRESRQSSAFRQPPEASGGST</sequence>
<dbReference type="AlphaFoldDB" id="K0QZC6"/>
<evidence type="ECO:0000256" key="1">
    <source>
        <dbReference type="SAM" id="MobiDB-lite"/>
    </source>
</evidence>
<evidence type="ECO:0000313" key="3">
    <source>
        <dbReference type="Proteomes" id="UP000266841"/>
    </source>
</evidence>
<protein>
    <submittedName>
        <fullName evidence="2">Uncharacterized protein</fullName>
    </submittedName>
</protein>
<accession>K0QZC6</accession>
<comment type="caution">
    <text evidence="2">The sequence shown here is derived from an EMBL/GenBank/DDBJ whole genome shotgun (WGS) entry which is preliminary data.</text>
</comment>
<dbReference type="EMBL" id="AGNL01049013">
    <property type="protein sequence ID" value="EJK44948.1"/>
    <property type="molecule type" value="Genomic_DNA"/>
</dbReference>
<feature type="non-terminal residue" evidence="2">
    <location>
        <position position="1"/>
    </location>
</feature>
<feature type="compositionally biased region" description="Basic and acidic residues" evidence="1">
    <location>
        <begin position="85"/>
        <end position="112"/>
    </location>
</feature>
<dbReference type="Proteomes" id="UP000266841">
    <property type="component" value="Unassembled WGS sequence"/>
</dbReference>
<gene>
    <name evidence="2" type="ORF">THAOC_36474</name>
</gene>
<name>K0QZC6_THAOC</name>
<keyword evidence="3" id="KW-1185">Reference proteome</keyword>
<reference evidence="2 3" key="1">
    <citation type="journal article" date="2012" name="Genome Biol.">
        <title>Genome and low-iron response of an oceanic diatom adapted to chronic iron limitation.</title>
        <authorList>
            <person name="Lommer M."/>
            <person name="Specht M."/>
            <person name="Roy A.S."/>
            <person name="Kraemer L."/>
            <person name="Andreson R."/>
            <person name="Gutowska M.A."/>
            <person name="Wolf J."/>
            <person name="Bergner S.V."/>
            <person name="Schilhabel M.B."/>
            <person name="Klostermeier U.C."/>
            <person name="Beiko R.G."/>
            <person name="Rosenstiel P."/>
            <person name="Hippler M."/>
            <person name="Laroche J."/>
        </authorList>
    </citation>
    <scope>NUCLEOTIDE SEQUENCE [LARGE SCALE GENOMIC DNA]</scope>
    <source>
        <strain evidence="2 3">CCMP1005</strain>
    </source>
</reference>
<organism evidence="2 3">
    <name type="scientific">Thalassiosira oceanica</name>
    <name type="common">Marine diatom</name>
    <dbReference type="NCBI Taxonomy" id="159749"/>
    <lineage>
        <taxon>Eukaryota</taxon>
        <taxon>Sar</taxon>
        <taxon>Stramenopiles</taxon>
        <taxon>Ochrophyta</taxon>
        <taxon>Bacillariophyta</taxon>
        <taxon>Coscinodiscophyceae</taxon>
        <taxon>Thalassiosirophycidae</taxon>
        <taxon>Thalassiosirales</taxon>
        <taxon>Thalassiosiraceae</taxon>
        <taxon>Thalassiosira</taxon>
    </lineage>
</organism>
<feature type="region of interest" description="Disordered" evidence="1">
    <location>
        <begin position="1"/>
        <end position="128"/>
    </location>
</feature>
<proteinExistence type="predicted"/>